<dbReference type="Pfam" id="PF00572">
    <property type="entry name" value="Ribosomal_L13"/>
    <property type="match status" value="1"/>
</dbReference>
<protein>
    <submittedName>
        <fullName evidence="4">Ribosomal protein L13, bacterial-type</fullName>
    </submittedName>
</protein>
<dbReference type="GO" id="GO:0003729">
    <property type="term" value="F:mRNA binding"/>
    <property type="evidence" value="ECO:0007669"/>
    <property type="project" value="TreeGrafter"/>
</dbReference>
<accession>K1TIQ9</accession>
<proteinExistence type="inferred from homology"/>
<dbReference type="PIRSF" id="PIRSF002181">
    <property type="entry name" value="Ribosomal_L13"/>
    <property type="match status" value="1"/>
</dbReference>
<gene>
    <name evidence="4" type="ORF">OBE_06077</name>
</gene>
<organism evidence="4">
    <name type="scientific">human gut metagenome</name>
    <dbReference type="NCBI Taxonomy" id="408170"/>
    <lineage>
        <taxon>unclassified sequences</taxon>
        <taxon>metagenomes</taxon>
        <taxon>organismal metagenomes</taxon>
    </lineage>
</organism>
<dbReference type="CDD" id="cd00392">
    <property type="entry name" value="Ribosomal_L13"/>
    <property type="match status" value="1"/>
</dbReference>
<name>K1TIQ9_9ZZZZ</name>
<dbReference type="SUPFAM" id="SSF52161">
    <property type="entry name" value="Ribosomal protein L13"/>
    <property type="match status" value="1"/>
</dbReference>
<dbReference type="FunFam" id="3.90.1180.10:FF:000001">
    <property type="entry name" value="50S ribosomal protein L13"/>
    <property type="match status" value="1"/>
</dbReference>
<dbReference type="GO" id="GO:0017148">
    <property type="term" value="P:negative regulation of translation"/>
    <property type="evidence" value="ECO:0007669"/>
    <property type="project" value="TreeGrafter"/>
</dbReference>
<dbReference type="GO" id="GO:0022625">
    <property type="term" value="C:cytosolic large ribosomal subunit"/>
    <property type="evidence" value="ECO:0007669"/>
    <property type="project" value="TreeGrafter"/>
</dbReference>
<dbReference type="Gene3D" id="3.90.1180.10">
    <property type="entry name" value="Ribosomal protein L13"/>
    <property type="match status" value="1"/>
</dbReference>
<evidence type="ECO:0000256" key="1">
    <source>
        <dbReference type="ARBA" id="ARBA00006227"/>
    </source>
</evidence>
<dbReference type="InterPro" id="IPR005822">
    <property type="entry name" value="Ribosomal_uL13"/>
</dbReference>
<evidence type="ECO:0000256" key="2">
    <source>
        <dbReference type="ARBA" id="ARBA00022980"/>
    </source>
</evidence>
<dbReference type="InterPro" id="IPR005823">
    <property type="entry name" value="Ribosomal_uL13_bac-type"/>
</dbReference>
<dbReference type="PANTHER" id="PTHR11545">
    <property type="entry name" value="RIBOSOMAL PROTEIN L13"/>
    <property type="match status" value="1"/>
</dbReference>
<dbReference type="PANTHER" id="PTHR11545:SF2">
    <property type="entry name" value="LARGE RIBOSOMAL SUBUNIT PROTEIN UL13M"/>
    <property type="match status" value="1"/>
</dbReference>
<dbReference type="AlphaFoldDB" id="K1TIQ9"/>
<comment type="similarity">
    <text evidence="1">Belongs to the universal ribosomal protein uL13 family.</text>
</comment>
<dbReference type="InterPro" id="IPR036899">
    <property type="entry name" value="Ribosomal_uL13_sf"/>
</dbReference>
<dbReference type="EMBL" id="AJWZ01004177">
    <property type="protein sequence ID" value="EKC66170.1"/>
    <property type="molecule type" value="Genomic_DNA"/>
</dbReference>
<dbReference type="GO" id="GO:0003735">
    <property type="term" value="F:structural constituent of ribosome"/>
    <property type="evidence" value="ECO:0007669"/>
    <property type="project" value="InterPro"/>
</dbReference>
<keyword evidence="2 4" id="KW-0689">Ribosomal protein</keyword>
<dbReference type="InterPro" id="IPR023563">
    <property type="entry name" value="Ribosomal_uL13_CS"/>
</dbReference>
<dbReference type="NCBIfam" id="TIGR01066">
    <property type="entry name" value="rplM_bact"/>
    <property type="match status" value="1"/>
</dbReference>
<dbReference type="HAMAP" id="MF_01366">
    <property type="entry name" value="Ribosomal_uL13"/>
    <property type="match status" value="1"/>
</dbReference>
<keyword evidence="3" id="KW-0687">Ribonucleoprotein</keyword>
<comment type="caution">
    <text evidence="4">The sequence shown here is derived from an EMBL/GenBank/DDBJ whole genome shotgun (WGS) entry which is preliminary data.</text>
</comment>
<dbReference type="GO" id="GO:0006412">
    <property type="term" value="P:translation"/>
    <property type="evidence" value="ECO:0007669"/>
    <property type="project" value="InterPro"/>
</dbReference>
<dbReference type="PROSITE" id="PS00783">
    <property type="entry name" value="RIBOSOMAL_L13"/>
    <property type="match status" value="1"/>
</dbReference>
<reference evidence="4" key="1">
    <citation type="journal article" date="2013" name="Environ. Microbiol.">
        <title>Microbiota from the distal guts of lean and obese adolescents exhibit partial functional redundancy besides clear differences in community structure.</title>
        <authorList>
            <person name="Ferrer M."/>
            <person name="Ruiz A."/>
            <person name="Lanza F."/>
            <person name="Haange S.B."/>
            <person name="Oberbach A."/>
            <person name="Till H."/>
            <person name="Bargiela R."/>
            <person name="Campoy C."/>
            <person name="Segura M.T."/>
            <person name="Richter M."/>
            <person name="von Bergen M."/>
            <person name="Seifert J."/>
            <person name="Suarez A."/>
        </authorList>
    </citation>
    <scope>NUCLEOTIDE SEQUENCE</scope>
</reference>
<evidence type="ECO:0000313" key="4">
    <source>
        <dbReference type="EMBL" id="EKC66170.1"/>
    </source>
</evidence>
<evidence type="ECO:0000256" key="3">
    <source>
        <dbReference type="ARBA" id="ARBA00023274"/>
    </source>
</evidence>
<sequence length="157" mass="18212">MGKLNLEWIKEKNFMTSYVQKKETVERKWYVIDAEGKPLGRVASKAAHILRGKHKATYTPNIDCGDFIIIINAEKAILTGNKLDNKKYYNHSGYPGGLRERTAREMQEKYPIEMVERAVKGMLPKNRLGRQMYKKLFVYTGSEHPHLAQKPEIMEVK</sequence>